<evidence type="ECO:0000313" key="3">
    <source>
        <dbReference type="Proteomes" id="UP000694864"/>
    </source>
</evidence>
<evidence type="ECO:0000256" key="2">
    <source>
        <dbReference type="ARBA" id="ARBA00023186"/>
    </source>
</evidence>
<dbReference type="SUPFAM" id="SSF48403">
    <property type="entry name" value="Ankyrin repeat"/>
    <property type="match status" value="1"/>
</dbReference>
<evidence type="ECO:0000256" key="1">
    <source>
        <dbReference type="ARBA" id="ARBA00009054"/>
    </source>
</evidence>
<dbReference type="SUPFAM" id="SSF58014">
    <property type="entry name" value="Coiled-coil domain of nucleotide exchange factor GrpE"/>
    <property type="match status" value="1"/>
</dbReference>
<dbReference type="Gene3D" id="3.90.20.20">
    <property type="match status" value="1"/>
</dbReference>
<gene>
    <name evidence="4" type="primary">LOC109127955</name>
</gene>
<proteinExistence type="inferred from homology"/>
<dbReference type="RefSeq" id="XP_019089123.1">
    <property type="nucleotide sequence ID" value="XM_019233578.1"/>
</dbReference>
<dbReference type="InterPro" id="IPR002110">
    <property type="entry name" value="Ankyrin_rpt"/>
</dbReference>
<sequence>MELMILKPSLALKLNASGFSAIHLALQNNHIRMARGFVAFDSSLVSVKGRGSTTALHHVARIGDAELLSEFLFACPSSIEDLTIKCETAAHVAVKNHQFTAFKVLLGWVKRENREEILNWKDEDGNTVYHIAASTNQTEVLVLFILRLYSVLSQFLSAIDVKMSGEVVENLLDVLDNFERAKSQIKVETEGEERITNSYQSIYKQFVEILGSLGVIHVETVGKQFDPMVSSLLLAN</sequence>
<dbReference type="InterPro" id="IPR036770">
    <property type="entry name" value="Ankyrin_rpt-contain_sf"/>
</dbReference>
<dbReference type="PANTHER" id="PTHR24128:SF107">
    <property type="entry name" value="PGG DOMAIN-CONTAINING PROTEIN"/>
    <property type="match status" value="1"/>
</dbReference>
<accession>A0ABM1QQT5</accession>
<dbReference type="SMART" id="SM00248">
    <property type="entry name" value="ANK"/>
    <property type="match status" value="3"/>
</dbReference>
<comment type="similarity">
    <text evidence="1">Belongs to the GrpE family.</text>
</comment>
<evidence type="ECO:0000313" key="4">
    <source>
        <dbReference type="RefSeq" id="XP_019089123.1"/>
    </source>
</evidence>
<reference evidence="3" key="1">
    <citation type="journal article" date="2014" name="Nat. Commun.">
        <title>The emerging biofuel crop Camelina sativa retains a highly undifferentiated hexaploid genome structure.</title>
        <authorList>
            <person name="Kagale S."/>
            <person name="Koh C."/>
            <person name="Nixon J."/>
            <person name="Bollina V."/>
            <person name="Clarke W.E."/>
            <person name="Tuteja R."/>
            <person name="Spillane C."/>
            <person name="Robinson S.J."/>
            <person name="Links M.G."/>
            <person name="Clarke C."/>
            <person name="Higgins E.E."/>
            <person name="Huebert T."/>
            <person name="Sharpe A.G."/>
            <person name="Parkin I.A."/>
        </authorList>
    </citation>
    <scope>NUCLEOTIDE SEQUENCE [LARGE SCALE GENOMIC DNA]</scope>
    <source>
        <strain evidence="3">cv. DH55</strain>
    </source>
</reference>
<dbReference type="GeneID" id="109127955"/>
<dbReference type="Gene3D" id="1.25.40.20">
    <property type="entry name" value="Ankyrin repeat-containing domain"/>
    <property type="match status" value="1"/>
</dbReference>
<protein>
    <submittedName>
        <fullName evidence="4">Ankyrin repeat-containing protein At2g01680-like</fullName>
    </submittedName>
</protein>
<dbReference type="Proteomes" id="UP000694864">
    <property type="component" value="Chromosome 12"/>
</dbReference>
<name>A0ABM1QQT5_CAMSA</name>
<dbReference type="InterPro" id="IPR000740">
    <property type="entry name" value="GrpE"/>
</dbReference>
<reference evidence="4" key="2">
    <citation type="submission" date="2025-08" db="UniProtKB">
        <authorList>
            <consortium name="RefSeq"/>
        </authorList>
    </citation>
    <scope>IDENTIFICATION</scope>
    <source>
        <tissue evidence="4">Leaf</tissue>
    </source>
</reference>
<keyword evidence="3" id="KW-1185">Reference proteome</keyword>
<dbReference type="Pfam" id="PF12796">
    <property type="entry name" value="Ank_2"/>
    <property type="match status" value="1"/>
</dbReference>
<organism evidence="3 4">
    <name type="scientific">Camelina sativa</name>
    <name type="common">False flax</name>
    <name type="synonym">Myagrum sativum</name>
    <dbReference type="NCBI Taxonomy" id="90675"/>
    <lineage>
        <taxon>Eukaryota</taxon>
        <taxon>Viridiplantae</taxon>
        <taxon>Streptophyta</taxon>
        <taxon>Embryophyta</taxon>
        <taxon>Tracheophyta</taxon>
        <taxon>Spermatophyta</taxon>
        <taxon>Magnoliopsida</taxon>
        <taxon>eudicotyledons</taxon>
        <taxon>Gunneridae</taxon>
        <taxon>Pentapetalae</taxon>
        <taxon>rosids</taxon>
        <taxon>malvids</taxon>
        <taxon>Brassicales</taxon>
        <taxon>Brassicaceae</taxon>
        <taxon>Camelineae</taxon>
        <taxon>Camelina</taxon>
    </lineage>
</organism>
<dbReference type="PANTHER" id="PTHR24128">
    <property type="entry name" value="HOMEOBOX PROTEIN WARIAI"/>
    <property type="match status" value="1"/>
</dbReference>
<dbReference type="Pfam" id="PF01025">
    <property type="entry name" value="GrpE"/>
    <property type="match status" value="1"/>
</dbReference>
<keyword evidence="2" id="KW-0143">Chaperone</keyword>
<dbReference type="InterPro" id="IPR013805">
    <property type="entry name" value="GrpE_CC"/>
</dbReference>